<keyword evidence="4" id="KW-0812">Transmembrane</keyword>
<accession>A0ABY4S995</accession>
<evidence type="ECO:0000256" key="4">
    <source>
        <dbReference type="SAM" id="Phobius"/>
    </source>
</evidence>
<dbReference type="Pfam" id="PF00672">
    <property type="entry name" value="HAMP"/>
    <property type="match status" value="1"/>
</dbReference>
<dbReference type="Pfam" id="PF12729">
    <property type="entry name" value="4HB_MCP_1"/>
    <property type="match status" value="1"/>
</dbReference>
<dbReference type="SMART" id="SM00283">
    <property type="entry name" value="MA"/>
    <property type="match status" value="1"/>
</dbReference>
<dbReference type="CDD" id="cd19411">
    <property type="entry name" value="MCP2201-like_sensor"/>
    <property type="match status" value="1"/>
</dbReference>
<dbReference type="PANTHER" id="PTHR43531">
    <property type="entry name" value="PROTEIN ICFG"/>
    <property type="match status" value="1"/>
</dbReference>
<evidence type="ECO:0000256" key="1">
    <source>
        <dbReference type="ARBA" id="ARBA00022481"/>
    </source>
</evidence>
<proteinExistence type="inferred from homology"/>
<evidence type="ECO:0000313" key="8">
    <source>
        <dbReference type="Proteomes" id="UP001056201"/>
    </source>
</evidence>
<organism evidence="7 8">
    <name type="scientific">Aquincola tertiaricarbonis</name>
    <dbReference type="NCBI Taxonomy" id="391953"/>
    <lineage>
        <taxon>Bacteria</taxon>
        <taxon>Pseudomonadati</taxon>
        <taxon>Pseudomonadota</taxon>
        <taxon>Betaproteobacteria</taxon>
        <taxon>Burkholderiales</taxon>
        <taxon>Sphaerotilaceae</taxon>
        <taxon>Aquincola</taxon>
    </lineage>
</organism>
<dbReference type="Pfam" id="PF00015">
    <property type="entry name" value="MCPsignal"/>
    <property type="match status" value="1"/>
</dbReference>
<name>A0ABY4S995_AQUTE</name>
<dbReference type="EMBL" id="CP097636">
    <property type="protein sequence ID" value="URI09205.1"/>
    <property type="molecule type" value="Genomic_DNA"/>
</dbReference>
<protein>
    <submittedName>
        <fullName evidence="7">Methyl-accepting chemotaxis protein</fullName>
    </submittedName>
</protein>
<evidence type="ECO:0000313" key="7">
    <source>
        <dbReference type="EMBL" id="URI09205.1"/>
    </source>
</evidence>
<evidence type="ECO:0000259" key="6">
    <source>
        <dbReference type="PROSITE" id="PS50885"/>
    </source>
</evidence>
<dbReference type="InterPro" id="IPR004089">
    <property type="entry name" value="MCPsignal_dom"/>
</dbReference>
<gene>
    <name evidence="7" type="ORF">MW290_26945</name>
</gene>
<dbReference type="InterPro" id="IPR024478">
    <property type="entry name" value="HlyB_4HB_MCP"/>
</dbReference>
<keyword evidence="4" id="KW-0472">Membrane</keyword>
<feature type="domain" description="Methyl-accepting transducer" evidence="5">
    <location>
        <begin position="270"/>
        <end position="499"/>
    </location>
</feature>
<dbReference type="RefSeq" id="WP_250197437.1">
    <property type="nucleotide sequence ID" value="NZ_CP097636.1"/>
</dbReference>
<dbReference type="PANTHER" id="PTHR43531:SF14">
    <property type="entry name" value="METHYL-ACCEPTING CHEMOTAXIS PROTEIN I-RELATED"/>
    <property type="match status" value="1"/>
</dbReference>
<evidence type="ECO:0000256" key="2">
    <source>
        <dbReference type="ARBA" id="ARBA00029447"/>
    </source>
</evidence>
<dbReference type="PROSITE" id="PS50885">
    <property type="entry name" value="HAMP"/>
    <property type="match status" value="1"/>
</dbReference>
<keyword evidence="1" id="KW-0488">Methylation</keyword>
<dbReference type="InterPro" id="IPR004090">
    <property type="entry name" value="Chemotax_Me-accpt_rcpt"/>
</dbReference>
<keyword evidence="4" id="KW-1133">Transmembrane helix</keyword>
<dbReference type="InterPro" id="IPR047347">
    <property type="entry name" value="YvaQ-like_sensor"/>
</dbReference>
<feature type="domain" description="HAMP" evidence="6">
    <location>
        <begin position="212"/>
        <end position="265"/>
    </location>
</feature>
<keyword evidence="3" id="KW-0807">Transducer</keyword>
<comment type="similarity">
    <text evidence="2">Belongs to the methyl-accepting chemotaxis (MCP) protein family.</text>
</comment>
<dbReference type="CDD" id="cd11386">
    <property type="entry name" value="MCP_signal"/>
    <property type="match status" value="1"/>
</dbReference>
<dbReference type="Gene3D" id="1.10.287.950">
    <property type="entry name" value="Methyl-accepting chemotaxis protein"/>
    <property type="match status" value="1"/>
</dbReference>
<dbReference type="PRINTS" id="PR00260">
    <property type="entry name" value="CHEMTRNSDUCR"/>
</dbReference>
<evidence type="ECO:0000259" key="5">
    <source>
        <dbReference type="PROSITE" id="PS50111"/>
    </source>
</evidence>
<keyword evidence="8" id="KW-1185">Reference proteome</keyword>
<dbReference type="InterPro" id="IPR051310">
    <property type="entry name" value="MCP_chemotaxis"/>
</dbReference>
<feature type="transmembrane region" description="Helical" evidence="4">
    <location>
        <begin position="189"/>
        <end position="210"/>
    </location>
</feature>
<evidence type="ECO:0000256" key="3">
    <source>
        <dbReference type="PROSITE-ProRule" id="PRU00284"/>
    </source>
</evidence>
<dbReference type="SMART" id="SM00304">
    <property type="entry name" value="HAMP"/>
    <property type="match status" value="1"/>
</dbReference>
<dbReference type="InterPro" id="IPR003660">
    <property type="entry name" value="HAMP_dom"/>
</dbReference>
<sequence length="515" mass="54854">MFLSNLSIGKRLALVLGVILCLCLASSLFAVLKLRQIGEQVDRMVADNARTERATADWLRNTTAGIQRAAAIAKSSDTGLIDYFAPATKQSIAETNVLQEQIEKAMNTPEERQMFEEAGKLRTAYLAARNDVSKLKQAGDLAGASKLFDERFEPTSKAYLAAVTRISDLQRRYLDEASQQSTELTHRTATLLTVCALFATALGVLLAWQLSRSIVLPLRQAESRASAIARMDLTGAPQTTYAKDETGQLLRAIDTMRSALQQALGQVRNVVDSISTASSEIATGNHDLSARTEQTASNLQQTASSMEELTATVQQSADMSAQVNQLAASAVDAARRGGQVVSQVVSTMDEIHASSRRVADITGTIDGIAFQTNILALNAAVEAARAGEQGRGFAVVAGEVRLLAQRSAEAAREIKSLIAASVERVAHGTQLVQEAGGTMSEVVTSAQRVTDMIGEVTVATAEQRDGIGQVNSAVSQLDQMTQQNAALVEESTAATASLQEQAQRLAGVVGEFKLA</sequence>
<feature type="transmembrane region" description="Helical" evidence="4">
    <location>
        <begin position="12"/>
        <end position="34"/>
    </location>
</feature>
<dbReference type="Proteomes" id="UP001056201">
    <property type="component" value="Chromosome 2"/>
</dbReference>
<dbReference type="PROSITE" id="PS50111">
    <property type="entry name" value="CHEMOTAXIS_TRANSDUC_2"/>
    <property type="match status" value="1"/>
</dbReference>
<reference evidence="7" key="1">
    <citation type="submission" date="2022-05" db="EMBL/GenBank/DDBJ databases">
        <title>An RpoN-dependent PEP-CTERM gene is involved in floc formation of an Aquincola tertiaricarbonis strain.</title>
        <authorList>
            <person name="Qiu D."/>
            <person name="Xia M."/>
        </authorList>
    </citation>
    <scope>NUCLEOTIDE SEQUENCE</scope>
    <source>
        <strain evidence="7">RN12</strain>
    </source>
</reference>
<dbReference type="SUPFAM" id="SSF58104">
    <property type="entry name" value="Methyl-accepting chemotaxis protein (MCP) signaling domain"/>
    <property type="match status" value="1"/>
</dbReference>